<comment type="caution">
    <text evidence="1">The sequence shown here is derived from an EMBL/GenBank/DDBJ whole genome shotgun (WGS) entry which is preliminary data.</text>
</comment>
<dbReference type="Proteomes" id="UP001159364">
    <property type="component" value="Linkage Group LG07"/>
</dbReference>
<proteinExistence type="predicted"/>
<accession>A0AAV8T4G0</accession>
<sequence length="94" mass="9918">MSTGRLVIGISGKAATTSESQEDVGGTNSTMDCVVSCVSSVETTRCCQLGHYLRLDNNGQRFARVDSDAGGYYLMAAAWGMSELIWEAVGGSDN</sequence>
<evidence type="ECO:0000313" key="2">
    <source>
        <dbReference type="Proteomes" id="UP001159364"/>
    </source>
</evidence>
<dbReference type="EMBL" id="JAIWQS010000007">
    <property type="protein sequence ID" value="KAJ8761009.1"/>
    <property type="molecule type" value="Genomic_DNA"/>
</dbReference>
<keyword evidence="2" id="KW-1185">Reference proteome</keyword>
<dbReference type="AlphaFoldDB" id="A0AAV8T4G0"/>
<organism evidence="1 2">
    <name type="scientific">Erythroxylum novogranatense</name>
    <dbReference type="NCBI Taxonomy" id="1862640"/>
    <lineage>
        <taxon>Eukaryota</taxon>
        <taxon>Viridiplantae</taxon>
        <taxon>Streptophyta</taxon>
        <taxon>Embryophyta</taxon>
        <taxon>Tracheophyta</taxon>
        <taxon>Spermatophyta</taxon>
        <taxon>Magnoliopsida</taxon>
        <taxon>eudicotyledons</taxon>
        <taxon>Gunneridae</taxon>
        <taxon>Pentapetalae</taxon>
        <taxon>rosids</taxon>
        <taxon>fabids</taxon>
        <taxon>Malpighiales</taxon>
        <taxon>Erythroxylaceae</taxon>
        <taxon>Erythroxylum</taxon>
    </lineage>
</organism>
<reference evidence="1 2" key="1">
    <citation type="submission" date="2021-09" db="EMBL/GenBank/DDBJ databases">
        <title>Genomic insights and catalytic innovation underlie evolution of tropane alkaloids biosynthesis.</title>
        <authorList>
            <person name="Wang Y.-J."/>
            <person name="Tian T."/>
            <person name="Huang J.-P."/>
            <person name="Huang S.-X."/>
        </authorList>
    </citation>
    <scope>NUCLEOTIDE SEQUENCE [LARGE SCALE GENOMIC DNA]</scope>
    <source>
        <strain evidence="1">KIB-2018</strain>
        <tissue evidence="1">Leaf</tissue>
    </source>
</reference>
<evidence type="ECO:0000313" key="1">
    <source>
        <dbReference type="EMBL" id="KAJ8761009.1"/>
    </source>
</evidence>
<protein>
    <submittedName>
        <fullName evidence="1">Uncharacterized protein</fullName>
    </submittedName>
</protein>
<gene>
    <name evidence="1" type="ORF">K2173_022047</name>
</gene>
<name>A0AAV8T4G0_9ROSI</name>